<dbReference type="EMBL" id="BAAARV010000021">
    <property type="protein sequence ID" value="GAA2341092.1"/>
    <property type="molecule type" value="Genomic_DNA"/>
</dbReference>
<keyword evidence="3" id="KW-1185">Reference proteome</keyword>
<name>A0ABN3FZJ1_9ACTN</name>
<dbReference type="InterPro" id="IPR025375">
    <property type="entry name" value="DUF4365"/>
</dbReference>
<dbReference type="RefSeq" id="WP_344612430.1">
    <property type="nucleotide sequence ID" value="NZ_BAAARV010000021.1"/>
</dbReference>
<gene>
    <name evidence="2" type="ORF">GCM10010170_024320</name>
</gene>
<evidence type="ECO:0000313" key="2">
    <source>
        <dbReference type="EMBL" id="GAA2341092.1"/>
    </source>
</evidence>
<evidence type="ECO:0000313" key="3">
    <source>
        <dbReference type="Proteomes" id="UP001501444"/>
    </source>
</evidence>
<organism evidence="2 3">
    <name type="scientific">Dactylosporangium salmoneum</name>
    <dbReference type="NCBI Taxonomy" id="53361"/>
    <lineage>
        <taxon>Bacteria</taxon>
        <taxon>Bacillati</taxon>
        <taxon>Actinomycetota</taxon>
        <taxon>Actinomycetes</taxon>
        <taxon>Micromonosporales</taxon>
        <taxon>Micromonosporaceae</taxon>
        <taxon>Dactylosporangium</taxon>
    </lineage>
</organism>
<proteinExistence type="predicted"/>
<dbReference type="Pfam" id="PF14280">
    <property type="entry name" value="DUF4365"/>
    <property type="match status" value="1"/>
</dbReference>
<sequence length="452" mass="51472">MKKIDKSAHTGDGAIALIHTRVYEMGFVWHERKTDAGIDGEIELRNPVTGEVANRMLLVQSKGKGERRFPGENDTTFHFVCSDADVDYWMSAPVPVLLVCSHPETGEAWWMHVQDWFADPAHRASGRIDFDKNTQRFDQSAAHRLLNLADPHGDAHVPVAEDRPETLTSNLLRVAIPEIVYHAPIDTQDAREVFARQRDLDSDLPIGDDFILRGDRIYTWRPPHLSALGKIITGGVQELAVAEWADTADDTRPRWLVHLLNQALRADIAADCAWHGGRKIVYWRATPDLTARSIRSASGRTRQVFTPKYKKTDPGQVSYYLHAALEWQFLMIDGNWYCALVPTYHYTRDGYRDSLYLSEYLAGIKRLDRNPAVYHQTRMWAHYLRGDDDTLDLRSTILSYGQLETFDADKGIDDKAWLSDPRKSADDEEALEDDTVAVEDAEEELALFEVPR</sequence>
<reference evidence="2 3" key="1">
    <citation type="journal article" date="2019" name="Int. J. Syst. Evol. Microbiol.">
        <title>The Global Catalogue of Microorganisms (GCM) 10K type strain sequencing project: providing services to taxonomists for standard genome sequencing and annotation.</title>
        <authorList>
            <consortium name="The Broad Institute Genomics Platform"/>
            <consortium name="The Broad Institute Genome Sequencing Center for Infectious Disease"/>
            <person name="Wu L."/>
            <person name="Ma J."/>
        </authorList>
    </citation>
    <scope>NUCLEOTIDE SEQUENCE [LARGE SCALE GENOMIC DNA]</scope>
    <source>
        <strain evidence="2 3">JCM 3272</strain>
    </source>
</reference>
<feature type="domain" description="DUF4365" evidence="1">
    <location>
        <begin position="15"/>
        <end position="148"/>
    </location>
</feature>
<comment type="caution">
    <text evidence="2">The sequence shown here is derived from an EMBL/GenBank/DDBJ whole genome shotgun (WGS) entry which is preliminary data.</text>
</comment>
<accession>A0ABN3FZJ1</accession>
<evidence type="ECO:0000259" key="1">
    <source>
        <dbReference type="Pfam" id="PF14280"/>
    </source>
</evidence>
<protein>
    <recommendedName>
        <fullName evidence="1">DUF4365 domain-containing protein</fullName>
    </recommendedName>
</protein>
<dbReference type="Proteomes" id="UP001501444">
    <property type="component" value="Unassembled WGS sequence"/>
</dbReference>